<feature type="transmembrane region" description="Helical" evidence="8">
    <location>
        <begin position="424"/>
        <end position="443"/>
    </location>
</feature>
<feature type="transmembrane region" description="Helical" evidence="8">
    <location>
        <begin position="254"/>
        <end position="280"/>
    </location>
</feature>
<protein>
    <submittedName>
        <fullName evidence="9">ABC transporter permease</fullName>
    </submittedName>
</protein>
<dbReference type="PROSITE" id="PS50928">
    <property type="entry name" value="ABC_TM1"/>
    <property type="match status" value="2"/>
</dbReference>
<dbReference type="InterPro" id="IPR000515">
    <property type="entry name" value="MetI-like"/>
</dbReference>
<name>A0A086Y6J5_9RHOB</name>
<dbReference type="STRING" id="195105.CN97_14195"/>
<dbReference type="CDD" id="cd06261">
    <property type="entry name" value="TM_PBP2"/>
    <property type="match status" value="1"/>
</dbReference>
<reference evidence="9 10" key="1">
    <citation type="submission" date="2014-03" db="EMBL/GenBank/DDBJ databases">
        <title>Genome of Haematobacter massiliensis CCUG 47968.</title>
        <authorList>
            <person name="Wang D."/>
            <person name="Wang G."/>
        </authorList>
    </citation>
    <scope>NUCLEOTIDE SEQUENCE [LARGE SCALE GENOMIC DNA]</scope>
    <source>
        <strain evidence="9 10">CCUG 47968</strain>
    </source>
</reference>
<proteinExistence type="inferred from homology"/>
<dbReference type="RefSeq" id="WP_035709668.1">
    <property type="nucleotide sequence ID" value="NZ_CAMIFG010000068.1"/>
</dbReference>
<evidence type="ECO:0000256" key="2">
    <source>
        <dbReference type="ARBA" id="ARBA00022448"/>
    </source>
</evidence>
<feature type="transmembrane region" description="Helical" evidence="8">
    <location>
        <begin position="486"/>
        <end position="513"/>
    </location>
</feature>
<comment type="caution">
    <text evidence="9">The sequence shown here is derived from an EMBL/GenBank/DDBJ whole genome shotgun (WGS) entry which is preliminary data.</text>
</comment>
<feature type="transmembrane region" description="Helical" evidence="8">
    <location>
        <begin position="105"/>
        <end position="129"/>
    </location>
</feature>
<dbReference type="SUPFAM" id="SSF161098">
    <property type="entry name" value="MetI-like"/>
    <property type="match status" value="2"/>
</dbReference>
<keyword evidence="3" id="KW-1003">Cell membrane</keyword>
<dbReference type="AlphaFoldDB" id="A0A086Y6J5"/>
<evidence type="ECO:0000256" key="1">
    <source>
        <dbReference type="ARBA" id="ARBA00004429"/>
    </source>
</evidence>
<evidence type="ECO:0000256" key="7">
    <source>
        <dbReference type="ARBA" id="ARBA00023136"/>
    </source>
</evidence>
<comment type="subcellular location">
    <subcellularLocation>
        <location evidence="1">Cell inner membrane</location>
        <topology evidence="1">Multi-pass membrane protein</topology>
    </subcellularLocation>
    <subcellularLocation>
        <location evidence="8">Cell membrane</location>
        <topology evidence="8">Multi-pass membrane protein</topology>
    </subcellularLocation>
</comment>
<sequence>MAVETLRAPATGPLARHALVAGVALYVGVLSLWPLMRLFVEALAPGRDGAPLGLMRDVLTARATLPTVLNTLGVSAASVVISVVLGVALALATGLFALRGRVAMSFLALSPLIVPSQTTALAWIGLMGSGSPILGPLGLAPAPGTPNPLYSGGGIALVMGIEHMPLVFIAVRAALAQLPQDLVEAARIAGAGRGRVIARIVLPPLLPSVLAAAVLAFAAAIGNFGVPALLGIPGRFPVLTTLIYQRLNGFGPGVAGQVAVLALILVVMALAALALRALVLRRWTVPLARGSVMAPFPLPPGLARLLTAGLWLLLGTIAVLPMLALLATALSPAIGVPFGPETATLANVSEALANPAVRRAFANSLLLSGSAAVIVAVVAIPFAFLKVTLRDPVVRALDWLVDAPWVVPGTVVALAMILTFLKPLPVIGSLYGTWALLLIAYLARFLPLVLRPVVAAAEAVEPALDEAARIAGGGVVARMTRISAPLLLPAAAAGGMLVMMTALNELTLSALLWSSGNETLGVMVFSLQYEGNSTGAAAVAVLSVALVLLLALLLDACRKRLPPGVLPWRTA</sequence>
<gene>
    <name evidence="9" type="ORF">CN97_14195</name>
</gene>
<dbReference type="PANTHER" id="PTHR43357">
    <property type="entry name" value="INNER MEMBRANE ABC TRANSPORTER PERMEASE PROTEIN YDCV"/>
    <property type="match status" value="1"/>
</dbReference>
<feature type="transmembrane region" description="Helical" evidence="8">
    <location>
        <begin position="365"/>
        <end position="385"/>
    </location>
</feature>
<feature type="transmembrane region" description="Helical" evidence="8">
    <location>
        <begin position="301"/>
        <end position="330"/>
    </location>
</feature>
<dbReference type="InterPro" id="IPR035906">
    <property type="entry name" value="MetI-like_sf"/>
</dbReference>
<evidence type="ECO:0000256" key="3">
    <source>
        <dbReference type="ARBA" id="ARBA00022475"/>
    </source>
</evidence>
<dbReference type="Gene3D" id="1.10.3720.10">
    <property type="entry name" value="MetI-like"/>
    <property type="match status" value="2"/>
</dbReference>
<feature type="transmembrane region" description="Helical" evidence="8">
    <location>
        <begin position="149"/>
        <end position="175"/>
    </location>
</feature>
<evidence type="ECO:0000313" key="9">
    <source>
        <dbReference type="EMBL" id="KFI29895.1"/>
    </source>
</evidence>
<dbReference type="OrthoDB" id="9815258at2"/>
<keyword evidence="4" id="KW-0997">Cell inner membrane</keyword>
<dbReference type="Proteomes" id="UP000028826">
    <property type="component" value="Unassembled WGS sequence"/>
</dbReference>
<keyword evidence="6 8" id="KW-1133">Transmembrane helix</keyword>
<evidence type="ECO:0000256" key="6">
    <source>
        <dbReference type="ARBA" id="ARBA00022989"/>
    </source>
</evidence>
<feature type="transmembrane region" description="Helical" evidence="8">
    <location>
        <begin position="533"/>
        <end position="554"/>
    </location>
</feature>
<organism evidence="9 10">
    <name type="scientific">Haematobacter massiliensis</name>
    <dbReference type="NCBI Taxonomy" id="195105"/>
    <lineage>
        <taxon>Bacteria</taxon>
        <taxon>Pseudomonadati</taxon>
        <taxon>Pseudomonadota</taxon>
        <taxon>Alphaproteobacteria</taxon>
        <taxon>Rhodobacterales</taxon>
        <taxon>Paracoccaceae</taxon>
        <taxon>Haematobacter</taxon>
    </lineage>
</organism>
<dbReference type="GO" id="GO:0055085">
    <property type="term" value="P:transmembrane transport"/>
    <property type="evidence" value="ECO:0007669"/>
    <property type="project" value="InterPro"/>
</dbReference>
<evidence type="ECO:0000256" key="5">
    <source>
        <dbReference type="ARBA" id="ARBA00022692"/>
    </source>
</evidence>
<evidence type="ECO:0000256" key="8">
    <source>
        <dbReference type="RuleBase" id="RU363032"/>
    </source>
</evidence>
<dbReference type="Pfam" id="PF00528">
    <property type="entry name" value="BPD_transp_1"/>
    <property type="match status" value="2"/>
</dbReference>
<feature type="transmembrane region" description="Helical" evidence="8">
    <location>
        <begin position="397"/>
        <end position="418"/>
    </location>
</feature>
<keyword evidence="7 8" id="KW-0472">Membrane</keyword>
<dbReference type="GO" id="GO:0005886">
    <property type="term" value="C:plasma membrane"/>
    <property type="evidence" value="ECO:0007669"/>
    <property type="project" value="UniProtKB-SubCell"/>
</dbReference>
<dbReference type="eggNOG" id="COG1178">
    <property type="taxonomic scope" value="Bacteria"/>
</dbReference>
<evidence type="ECO:0000256" key="4">
    <source>
        <dbReference type="ARBA" id="ARBA00022519"/>
    </source>
</evidence>
<dbReference type="EMBL" id="JGYG01000004">
    <property type="protein sequence ID" value="KFI29895.1"/>
    <property type="molecule type" value="Genomic_DNA"/>
</dbReference>
<comment type="similarity">
    <text evidence="8">Belongs to the binding-protein-dependent transport system permease family.</text>
</comment>
<keyword evidence="10" id="KW-1185">Reference proteome</keyword>
<keyword evidence="2 8" id="KW-0813">Transport</keyword>
<feature type="transmembrane region" description="Helical" evidence="8">
    <location>
        <begin position="74"/>
        <end position="98"/>
    </location>
</feature>
<keyword evidence="5 8" id="KW-0812">Transmembrane</keyword>
<dbReference type="PANTHER" id="PTHR43357:SF3">
    <property type="entry name" value="FE(3+)-TRANSPORT SYSTEM PERMEASE PROTEIN FBPB 2"/>
    <property type="match status" value="1"/>
</dbReference>
<accession>A0A086Y6J5</accession>
<evidence type="ECO:0000313" key="10">
    <source>
        <dbReference type="Proteomes" id="UP000028826"/>
    </source>
</evidence>
<feature type="transmembrane region" description="Helical" evidence="8">
    <location>
        <begin position="196"/>
        <end position="221"/>
    </location>
</feature>
<feature type="transmembrane region" description="Helical" evidence="8">
    <location>
        <begin position="17"/>
        <end position="36"/>
    </location>
</feature>